<organism evidence="1">
    <name type="scientific">Penicillium chrysogenum</name>
    <name type="common">Penicillium notatum</name>
    <dbReference type="NCBI Taxonomy" id="5076"/>
    <lineage>
        <taxon>Eukaryota</taxon>
        <taxon>Fungi</taxon>
        <taxon>Dikarya</taxon>
        <taxon>Ascomycota</taxon>
        <taxon>Pezizomycotina</taxon>
        <taxon>Eurotiomycetes</taxon>
        <taxon>Eurotiomycetidae</taxon>
        <taxon>Eurotiales</taxon>
        <taxon>Aspergillaceae</taxon>
        <taxon>Penicillium</taxon>
        <taxon>Penicillium chrysogenum species complex</taxon>
    </lineage>
</organism>
<proteinExistence type="predicted"/>
<evidence type="ECO:0000313" key="1">
    <source>
        <dbReference type="EMBL" id="KZN85937.1"/>
    </source>
</evidence>
<sequence>MPTQALSNDVAMPTTNVNSYQGPRFELHALLEWVMEFWINEESEFGQTDDASLVHDIEKVHAAAVAVRDLSAGVDRLIKFHGSAHNLVGELGGSAADKVKASYAQYCSSRRGFLQFRLRLVPVAMVLRTPSASNSSIVLANTVVLISILTLVCLGI</sequence>
<dbReference type="AlphaFoldDB" id="A0A167RG31"/>
<reference evidence="1" key="1">
    <citation type="journal article" date="2014" name="Genome Announc.">
        <title>Complete sequencing and chromosome-scale genome assembly of the industrial progenitor strain P2niaD18 from the penicillin producer Penicillium chrysogenum.</title>
        <authorList>
            <person name="Specht T."/>
            <person name="Dahlmann T.A."/>
            <person name="Zadra I."/>
            <person name="Kurnsteiner H."/>
            <person name="Kuck U."/>
        </authorList>
    </citation>
    <scope>NUCLEOTIDE SEQUENCE [LARGE SCALE GENOMIC DNA]</scope>
    <source>
        <strain evidence="1">P2niaD18</strain>
    </source>
</reference>
<name>A0A167RG31_PENCH</name>
<protein>
    <submittedName>
        <fullName evidence="1">Uncharacterized protein</fullName>
    </submittedName>
</protein>
<gene>
    <name evidence="1" type="ORF">EN45_101330</name>
</gene>
<dbReference type="EMBL" id="CM002800">
    <property type="protein sequence ID" value="KZN85937.1"/>
    <property type="molecule type" value="Genomic_DNA"/>
</dbReference>
<dbReference type="Proteomes" id="UP000076449">
    <property type="component" value="Chromosome III"/>
</dbReference>
<accession>A0A167RG31</accession>